<dbReference type="InterPro" id="IPR003783">
    <property type="entry name" value="Regulatory_RecX"/>
</dbReference>
<dbReference type="GO" id="GO:0006282">
    <property type="term" value="P:regulation of DNA repair"/>
    <property type="evidence" value="ECO:0007669"/>
    <property type="project" value="UniProtKB-UniRule"/>
</dbReference>
<evidence type="ECO:0000313" key="9">
    <source>
        <dbReference type="EMBL" id="TFD76263.1"/>
    </source>
</evidence>
<dbReference type="EMBL" id="SOHH01000071">
    <property type="protein sequence ID" value="TFD76263.1"/>
    <property type="molecule type" value="Genomic_DNA"/>
</dbReference>
<accession>A0A4R9B5D5</accession>
<comment type="similarity">
    <text evidence="2 5">Belongs to the RecX family.</text>
</comment>
<reference evidence="9 10" key="1">
    <citation type="submission" date="2019-03" db="EMBL/GenBank/DDBJ databases">
        <title>Genomics of glacier-inhabiting Cryobacterium strains.</title>
        <authorList>
            <person name="Liu Q."/>
            <person name="Xin Y.-H."/>
        </authorList>
    </citation>
    <scope>NUCLEOTIDE SEQUENCE [LARGE SCALE GENOMIC DNA]</scope>
    <source>
        <strain evidence="9 10">Hh4</strain>
    </source>
</reference>
<keyword evidence="10" id="KW-1185">Reference proteome</keyword>
<evidence type="ECO:0000256" key="5">
    <source>
        <dbReference type="HAMAP-Rule" id="MF_01114"/>
    </source>
</evidence>
<dbReference type="Gene3D" id="1.10.10.10">
    <property type="entry name" value="Winged helix-like DNA-binding domain superfamily/Winged helix DNA-binding domain"/>
    <property type="match status" value="1"/>
</dbReference>
<comment type="subcellular location">
    <subcellularLocation>
        <location evidence="1 5">Cytoplasm</location>
    </subcellularLocation>
</comment>
<proteinExistence type="inferred from homology"/>
<dbReference type="InterPro" id="IPR053924">
    <property type="entry name" value="RecX_HTH_2nd"/>
</dbReference>
<dbReference type="PANTHER" id="PTHR33602:SF1">
    <property type="entry name" value="REGULATORY PROTEIN RECX FAMILY PROTEIN"/>
    <property type="match status" value="1"/>
</dbReference>
<dbReference type="AlphaFoldDB" id="A0A4R9B5D5"/>
<comment type="function">
    <text evidence="5">Modulates RecA activity.</text>
</comment>
<dbReference type="Pfam" id="PF21981">
    <property type="entry name" value="RecX_HTH3"/>
    <property type="match status" value="1"/>
</dbReference>
<evidence type="ECO:0000256" key="6">
    <source>
        <dbReference type="SAM" id="MobiDB-lite"/>
    </source>
</evidence>
<name>A0A4R9B5D5_9MICO</name>
<organism evidence="9 10">
    <name type="scientific">Cryobacterium fucosi</name>
    <dbReference type="NCBI Taxonomy" id="1259157"/>
    <lineage>
        <taxon>Bacteria</taxon>
        <taxon>Bacillati</taxon>
        <taxon>Actinomycetota</taxon>
        <taxon>Actinomycetes</taxon>
        <taxon>Micrococcales</taxon>
        <taxon>Microbacteriaceae</taxon>
        <taxon>Cryobacterium</taxon>
    </lineage>
</organism>
<evidence type="ECO:0000256" key="4">
    <source>
        <dbReference type="ARBA" id="ARBA00022490"/>
    </source>
</evidence>
<sequence>MVHFEPSDEVTPISAARAKSKARVAAKALSAEPVDAAAASGAATGSEPGSEPGSAAAPDRMLAPVTYLPGASPTGSAGTGEAHQVDDSHPVDEYALVAVAAEAAAAAEAVEREHAEQVLLQRLRARSLSATEARTILAGTEIAEHEIDEVIDRFAELGYIDEGRLADQILHSHHERKGLGRSGVQTEMRRRGLDHDLILEKLEELPDDEEERAIELACKRVQQLGRLDDQTIDRRLTGFLMRKGYASSTVRLAVKAALASRSGSGSGSAGTSRVRFR</sequence>
<evidence type="ECO:0000259" key="8">
    <source>
        <dbReference type="Pfam" id="PF21981"/>
    </source>
</evidence>
<comment type="caution">
    <text evidence="9">The sequence shown here is derived from an EMBL/GenBank/DDBJ whole genome shotgun (WGS) entry which is preliminary data.</text>
</comment>
<feature type="compositionally biased region" description="Low complexity" evidence="6">
    <location>
        <begin position="25"/>
        <end position="51"/>
    </location>
</feature>
<evidence type="ECO:0000259" key="7">
    <source>
        <dbReference type="Pfam" id="PF02631"/>
    </source>
</evidence>
<evidence type="ECO:0000256" key="3">
    <source>
        <dbReference type="ARBA" id="ARBA00018111"/>
    </source>
</evidence>
<evidence type="ECO:0000256" key="1">
    <source>
        <dbReference type="ARBA" id="ARBA00004496"/>
    </source>
</evidence>
<dbReference type="HAMAP" id="MF_01114">
    <property type="entry name" value="RecX"/>
    <property type="match status" value="1"/>
</dbReference>
<evidence type="ECO:0000256" key="2">
    <source>
        <dbReference type="ARBA" id="ARBA00009695"/>
    </source>
</evidence>
<dbReference type="Pfam" id="PF02631">
    <property type="entry name" value="RecX_HTH2"/>
    <property type="match status" value="1"/>
</dbReference>
<evidence type="ECO:0000313" key="10">
    <source>
        <dbReference type="Proteomes" id="UP000298313"/>
    </source>
</evidence>
<feature type="domain" description="RecX third three-helical" evidence="8">
    <location>
        <begin position="208"/>
        <end position="253"/>
    </location>
</feature>
<gene>
    <name evidence="5" type="primary">recX</name>
    <name evidence="9" type="ORF">E3T48_10465</name>
</gene>
<dbReference type="Proteomes" id="UP000298313">
    <property type="component" value="Unassembled WGS sequence"/>
</dbReference>
<feature type="domain" description="RecX second three-helical" evidence="7">
    <location>
        <begin position="161"/>
        <end position="200"/>
    </location>
</feature>
<dbReference type="GO" id="GO:0005737">
    <property type="term" value="C:cytoplasm"/>
    <property type="evidence" value="ECO:0007669"/>
    <property type="project" value="UniProtKB-SubCell"/>
</dbReference>
<dbReference type="InterPro" id="IPR036388">
    <property type="entry name" value="WH-like_DNA-bd_sf"/>
</dbReference>
<dbReference type="OrthoDB" id="5244465at2"/>
<dbReference type="PANTHER" id="PTHR33602">
    <property type="entry name" value="REGULATORY PROTEIN RECX FAMILY PROTEIN"/>
    <property type="match status" value="1"/>
</dbReference>
<keyword evidence="4 5" id="KW-0963">Cytoplasm</keyword>
<feature type="region of interest" description="Disordered" evidence="6">
    <location>
        <begin position="22"/>
        <end position="86"/>
    </location>
</feature>
<protein>
    <recommendedName>
        <fullName evidence="3 5">Regulatory protein RecX</fullName>
    </recommendedName>
</protein>
<dbReference type="InterPro" id="IPR053925">
    <property type="entry name" value="RecX_HTH_3rd"/>
</dbReference>